<dbReference type="GO" id="GO:0003677">
    <property type="term" value="F:DNA binding"/>
    <property type="evidence" value="ECO:0007669"/>
    <property type="project" value="UniProtKB-KW"/>
</dbReference>
<reference evidence="6" key="1">
    <citation type="submission" date="2015-07" db="EMBL/GenBank/DDBJ databases">
        <title>Draft Genome Sequence of Oceanobacillus picturae Heshi-B3 that Was Isolated from Fermented Rice Bran with Aging Salted Mackerel, Which Was Named Heshiko as Traditional Fermented Seafood in Japan.</title>
        <authorList>
            <person name="Akuzawa S."/>
            <person name="Nakagawa J."/>
            <person name="Kanekatsu T."/>
            <person name="Kanesaki Y."/>
            <person name="Suzuki T."/>
        </authorList>
    </citation>
    <scope>NUCLEOTIDE SEQUENCE [LARGE SCALE GENOMIC DNA]</scope>
    <source>
        <strain evidence="6">Heshi-B3</strain>
    </source>
</reference>
<evidence type="ECO:0000256" key="3">
    <source>
        <dbReference type="ARBA" id="ARBA00023163"/>
    </source>
</evidence>
<dbReference type="GO" id="GO:0003700">
    <property type="term" value="F:DNA-binding transcription factor activity"/>
    <property type="evidence" value="ECO:0007669"/>
    <property type="project" value="InterPro"/>
</dbReference>
<dbReference type="PRINTS" id="PR00035">
    <property type="entry name" value="HTHGNTR"/>
</dbReference>
<keyword evidence="1" id="KW-0805">Transcription regulation</keyword>
<evidence type="ECO:0000256" key="1">
    <source>
        <dbReference type="ARBA" id="ARBA00023015"/>
    </source>
</evidence>
<gene>
    <name evidence="5" type="ORF">OPHB3_3415</name>
</gene>
<dbReference type="Gene3D" id="1.10.10.10">
    <property type="entry name" value="Winged helix-like DNA-binding domain superfamily/Winged helix DNA-binding domain"/>
    <property type="match status" value="1"/>
</dbReference>
<evidence type="ECO:0000256" key="2">
    <source>
        <dbReference type="ARBA" id="ARBA00023125"/>
    </source>
</evidence>
<dbReference type="InterPro" id="IPR008920">
    <property type="entry name" value="TF_FadR/GntR_C"/>
</dbReference>
<keyword evidence="2" id="KW-0238">DNA-binding</keyword>
<dbReference type="AlphaFoldDB" id="A0A0U9H9T2"/>
<dbReference type="CDD" id="cd07377">
    <property type="entry name" value="WHTH_GntR"/>
    <property type="match status" value="1"/>
</dbReference>
<dbReference type="OrthoDB" id="9799482at2"/>
<organism evidence="5 6">
    <name type="scientific">Oceanobacillus picturae</name>
    <dbReference type="NCBI Taxonomy" id="171693"/>
    <lineage>
        <taxon>Bacteria</taxon>
        <taxon>Bacillati</taxon>
        <taxon>Bacillota</taxon>
        <taxon>Bacilli</taxon>
        <taxon>Bacillales</taxon>
        <taxon>Bacillaceae</taxon>
        <taxon>Oceanobacillus</taxon>
    </lineage>
</organism>
<dbReference type="SMART" id="SM00345">
    <property type="entry name" value="HTH_GNTR"/>
    <property type="match status" value="1"/>
</dbReference>
<evidence type="ECO:0000313" key="6">
    <source>
        <dbReference type="Proteomes" id="UP000052946"/>
    </source>
</evidence>
<dbReference type="EMBL" id="BBXV01000045">
    <property type="protein sequence ID" value="GAQ19447.1"/>
    <property type="molecule type" value="Genomic_DNA"/>
</dbReference>
<dbReference type="InterPro" id="IPR000524">
    <property type="entry name" value="Tscrpt_reg_HTH_GntR"/>
</dbReference>
<comment type="caution">
    <text evidence="5">The sequence shown here is derived from an EMBL/GenBank/DDBJ whole genome shotgun (WGS) entry which is preliminary data.</text>
</comment>
<dbReference type="InterPro" id="IPR036388">
    <property type="entry name" value="WH-like_DNA-bd_sf"/>
</dbReference>
<dbReference type="Proteomes" id="UP000052946">
    <property type="component" value="Unassembled WGS sequence"/>
</dbReference>
<accession>A0A0U9H9T2</accession>
<evidence type="ECO:0000259" key="4">
    <source>
        <dbReference type="PROSITE" id="PS50949"/>
    </source>
</evidence>
<dbReference type="SUPFAM" id="SSF46785">
    <property type="entry name" value="Winged helix' DNA-binding domain"/>
    <property type="match status" value="1"/>
</dbReference>
<proteinExistence type="predicted"/>
<dbReference type="Pfam" id="PF00392">
    <property type="entry name" value="GntR"/>
    <property type="match status" value="1"/>
</dbReference>
<evidence type="ECO:0000313" key="5">
    <source>
        <dbReference type="EMBL" id="GAQ19447.1"/>
    </source>
</evidence>
<reference evidence="5 6" key="2">
    <citation type="journal article" date="2016" name="Genome Announc.">
        <title>Draft Genome Sequence of Oceanobacillus picturae Heshi-B3, Isolated from Fermented Rice Bran in a Traditional Japanese Seafood Dish.</title>
        <authorList>
            <person name="Akuzawa S."/>
            <person name="Nagaoka J."/>
            <person name="Kanekatsu M."/>
            <person name="Kanesaki Y."/>
            <person name="Suzuki T."/>
        </authorList>
    </citation>
    <scope>NUCLEOTIDE SEQUENCE [LARGE SCALE GENOMIC DNA]</scope>
    <source>
        <strain evidence="5 6">Heshi-B3</strain>
    </source>
</reference>
<keyword evidence="3" id="KW-0804">Transcription</keyword>
<dbReference type="SUPFAM" id="SSF48008">
    <property type="entry name" value="GntR ligand-binding domain-like"/>
    <property type="match status" value="1"/>
</dbReference>
<sequence>MAMSSKQKVYQGVLQEIRQYIDQQHLMPGDKLPSERELADTLQAGRSSVREALRAMELLGLIETKRGEGTFLSTYRPYQTVELLSSFILKEARTREDLYLAKKILEKEAAKLAFSRMNVQDLDKLEQLLHDPVMGPNDRHVAFFKYLFTKSENLLLARVWQLMEEFSHTINKLYYSKVFYIELVQLYSTKNYELIEPLFESLAVQDDDNQFE</sequence>
<feature type="domain" description="HTH gntR-type" evidence="4">
    <location>
        <begin position="7"/>
        <end position="75"/>
    </location>
</feature>
<name>A0A0U9H9T2_9BACI</name>
<dbReference type="PANTHER" id="PTHR43537:SF54">
    <property type="entry name" value="TRANSCRIPTIONAL REGULATOR, GNTR FAMILY"/>
    <property type="match status" value="1"/>
</dbReference>
<dbReference type="PANTHER" id="PTHR43537">
    <property type="entry name" value="TRANSCRIPTIONAL REGULATOR, GNTR FAMILY"/>
    <property type="match status" value="1"/>
</dbReference>
<dbReference type="PROSITE" id="PS50949">
    <property type="entry name" value="HTH_GNTR"/>
    <property type="match status" value="1"/>
</dbReference>
<dbReference type="InterPro" id="IPR036390">
    <property type="entry name" value="WH_DNA-bd_sf"/>
</dbReference>
<protein>
    <submittedName>
        <fullName evidence="5">L-lactate utilization operon repressor</fullName>
    </submittedName>
</protein>